<feature type="compositionally biased region" description="Low complexity" evidence="1">
    <location>
        <begin position="11"/>
        <end position="24"/>
    </location>
</feature>
<protein>
    <submittedName>
        <fullName evidence="2">Uncharacterized protein</fullName>
    </submittedName>
</protein>
<evidence type="ECO:0000313" key="3">
    <source>
        <dbReference type="Proteomes" id="UP000634136"/>
    </source>
</evidence>
<organism evidence="2 3">
    <name type="scientific">Senna tora</name>
    <dbReference type="NCBI Taxonomy" id="362788"/>
    <lineage>
        <taxon>Eukaryota</taxon>
        <taxon>Viridiplantae</taxon>
        <taxon>Streptophyta</taxon>
        <taxon>Embryophyta</taxon>
        <taxon>Tracheophyta</taxon>
        <taxon>Spermatophyta</taxon>
        <taxon>Magnoliopsida</taxon>
        <taxon>eudicotyledons</taxon>
        <taxon>Gunneridae</taxon>
        <taxon>Pentapetalae</taxon>
        <taxon>rosids</taxon>
        <taxon>fabids</taxon>
        <taxon>Fabales</taxon>
        <taxon>Fabaceae</taxon>
        <taxon>Caesalpinioideae</taxon>
        <taxon>Cassia clade</taxon>
        <taxon>Senna</taxon>
    </lineage>
</organism>
<comment type="caution">
    <text evidence="2">The sequence shown here is derived from an EMBL/GenBank/DDBJ whole genome shotgun (WGS) entry which is preliminary data.</text>
</comment>
<keyword evidence="3" id="KW-1185">Reference proteome</keyword>
<dbReference type="AlphaFoldDB" id="A0A834SJ43"/>
<reference evidence="2" key="1">
    <citation type="submission" date="2020-09" db="EMBL/GenBank/DDBJ databases">
        <title>Genome-Enabled Discovery of Anthraquinone Biosynthesis in Senna tora.</title>
        <authorList>
            <person name="Kang S.-H."/>
            <person name="Pandey R.P."/>
            <person name="Lee C.-M."/>
            <person name="Sim J.-S."/>
            <person name="Jeong J.-T."/>
            <person name="Choi B.-S."/>
            <person name="Jung M."/>
            <person name="Ginzburg D."/>
            <person name="Zhao K."/>
            <person name="Won S.Y."/>
            <person name="Oh T.-J."/>
            <person name="Yu Y."/>
            <person name="Kim N.-H."/>
            <person name="Lee O.R."/>
            <person name="Lee T.-H."/>
            <person name="Bashyal P."/>
            <person name="Kim T.-S."/>
            <person name="Lee W.-H."/>
            <person name="Kawkins C."/>
            <person name="Kim C.-K."/>
            <person name="Kim J.S."/>
            <person name="Ahn B.O."/>
            <person name="Rhee S.Y."/>
            <person name="Sohng J.K."/>
        </authorList>
    </citation>
    <scope>NUCLEOTIDE SEQUENCE</scope>
    <source>
        <tissue evidence="2">Leaf</tissue>
    </source>
</reference>
<proteinExistence type="predicted"/>
<gene>
    <name evidence="2" type="ORF">G2W53_040938</name>
</gene>
<feature type="region of interest" description="Disordered" evidence="1">
    <location>
        <begin position="1"/>
        <end position="32"/>
    </location>
</feature>
<evidence type="ECO:0000256" key="1">
    <source>
        <dbReference type="SAM" id="MobiDB-lite"/>
    </source>
</evidence>
<accession>A0A834SJ43</accession>
<dbReference type="EMBL" id="JAAIUW010000013">
    <property type="protein sequence ID" value="KAF7801827.1"/>
    <property type="molecule type" value="Genomic_DNA"/>
</dbReference>
<dbReference type="Proteomes" id="UP000634136">
    <property type="component" value="Unassembled WGS sequence"/>
</dbReference>
<sequence>MKETSTNGDEPLPTTNKPPSTTKKVMSASGDKAAQMEKQQRTTLLLLFDRHLWSRAVHVAIVRFVVESVIWLTKQDVGIRHRLPSDLWAVSLILYLLGMTPDFLCQLLIEELDVLLESLNFFLLPASLQTVLEWLPSIVVVLELNRFVDLDSSMALLACIVFCPELEPSYLNLVRVVVRE</sequence>
<name>A0A834SJ43_9FABA</name>
<evidence type="ECO:0000313" key="2">
    <source>
        <dbReference type="EMBL" id="KAF7801827.1"/>
    </source>
</evidence>